<dbReference type="InterPro" id="IPR011330">
    <property type="entry name" value="Glyco_hydro/deAcase_b/a-brl"/>
</dbReference>
<feature type="domain" description="Alpha-mannosidase Ams1-like N-terminal" evidence="2">
    <location>
        <begin position="56"/>
        <end position="193"/>
    </location>
</feature>
<dbReference type="Gene3D" id="3.20.110.10">
    <property type="entry name" value="Glycoside hydrolase 38, N terminal domain"/>
    <property type="match status" value="1"/>
</dbReference>
<evidence type="ECO:0000259" key="1">
    <source>
        <dbReference type="Pfam" id="PF01074"/>
    </source>
</evidence>
<name>A0AAD5XCZ8_9FUNG</name>
<evidence type="ECO:0000313" key="4">
    <source>
        <dbReference type="Proteomes" id="UP001211907"/>
    </source>
</evidence>
<dbReference type="GO" id="GO:0009313">
    <property type="term" value="P:oligosaccharide catabolic process"/>
    <property type="evidence" value="ECO:0007669"/>
    <property type="project" value="TreeGrafter"/>
</dbReference>
<dbReference type="PANTHER" id="PTHR46017:SF1">
    <property type="entry name" value="ALPHA-MANNOSIDASE 2C1"/>
    <property type="match status" value="1"/>
</dbReference>
<protein>
    <submittedName>
        <fullName evidence="3">Alpha-mannosidase 2C1</fullName>
    </submittedName>
</protein>
<keyword evidence="4" id="KW-1185">Reference proteome</keyword>
<dbReference type="AlphaFoldDB" id="A0AAD5XCZ8"/>
<dbReference type="Pfam" id="PF01074">
    <property type="entry name" value="Glyco_hydro_38N"/>
    <property type="match status" value="1"/>
</dbReference>
<sequence>MNHKPTTTNLNTLQKHYDISIARLEKFIQRGQFSDVNLQAAQWHISANSAEAAKAVKLEAFRVPSLKRISFQEAAAGKYDPAAVGEQFGPSLATVWFRISVTITREFSGREVVFIFDASNEAMVWTQDGIPKTGLTGGAGDDRHVEYSLSEKATEGETFLFYIEMACNNRMGIVYDGAPVYNLFWRLETASIAIPNRPAQNLLLYFEVLLQLVKDTPREWQINADALYYADKIINTFRLNDYNALQDALNIATQFFKDRKKGGRSIHEVNAIGNCHIDTAWLWPYDETKRKAGRSWARQIMLMKSNPNFTFTASQAQQYEWVEQLYPTVFKDMQEYAKKGQFLPAGGTWVEMDCNMPNSVILKVNLENDAPYSGFQIRSDTLRNCRKYQTRLE</sequence>
<dbReference type="InterPro" id="IPR027291">
    <property type="entry name" value="Glyco_hydro_38_N_sf"/>
</dbReference>
<dbReference type="EMBL" id="JADGJH010002716">
    <property type="protein sequence ID" value="KAJ3095354.1"/>
    <property type="molecule type" value="Genomic_DNA"/>
</dbReference>
<feature type="domain" description="Glycoside hydrolase family 38 N-terminal" evidence="1">
    <location>
        <begin position="269"/>
        <end position="358"/>
    </location>
</feature>
<gene>
    <name evidence="3" type="primary">MAN2C1_1</name>
    <name evidence="3" type="ORF">HK100_005851</name>
</gene>
<dbReference type="SUPFAM" id="SSF88713">
    <property type="entry name" value="Glycoside hydrolase/deacetylase"/>
    <property type="match status" value="1"/>
</dbReference>
<dbReference type="InterPro" id="IPR054723">
    <property type="entry name" value="Ams1-like_N"/>
</dbReference>
<comment type="caution">
    <text evidence="3">The sequence shown here is derived from an EMBL/GenBank/DDBJ whole genome shotgun (WGS) entry which is preliminary data.</text>
</comment>
<reference evidence="3" key="1">
    <citation type="submission" date="2020-05" db="EMBL/GenBank/DDBJ databases">
        <title>Phylogenomic resolution of chytrid fungi.</title>
        <authorList>
            <person name="Stajich J.E."/>
            <person name="Amses K."/>
            <person name="Simmons R."/>
            <person name="Seto K."/>
            <person name="Myers J."/>
            <person name="Bonds A."/>
            <person name="Quandt C.A."/>
            <person name="Barry K."/>
            <person name="Liu P."/>
            <person name="Grigoriev I."/>
            <person name="Longcore J.E."/>
            <person name="James T.Y."/>
        </authorList>
    </citation>
    <scope>NUCLEOTIDE SEQUENCE</scope>
    <source>
        <strain evidence="3">JEL0513</strain>
    </source>
</reference>
<dbReference type="Proteomes" id="UP001211907">
    <property type="component" value="Unassembled WGS sequence"/>
</dbReference>
<evidence type="ECO:0000313" key="3">
    <source>
        <dbReference type="EMBL" id="KAJ3095354.1"/>
    </source>
</evidence>
<proteinExistence type="predicted"/>
<dbReference type="PANTHER" id="PTHR46017">
    <property type="entry name" value="ALPHA-MANNOSIDASE 2C1"/>
    <property type="match status" value="1"/>
</dbReference>
<organism evidence="3 4">
    <name type="scientific">Physocladia obscura</name>
    <dbReference type="NCBI Taxonomy" id="109957"/>
    <lineage>
        <taxon>Eukaryota</taxon>
        <taxon>Fungi</taxon>
        <taxon>Fungi incertae sedis</taxon>
        <taxon>Chytridiomycota</taxon>
        <taxon>Chytridiomycota incertae sedis</taxon>
        <taxon>Chytridiomycetes</taxon>
        <taxon>Chytridiales</taxon>
        <taxon>Chytriomycetaceae</taxon>
        <taxon>Physocladia</taxon>
    </lineage>
</organism>
<dbReference type="GO" id="GO:0004559">
    <property type="term" value="F:alpha-mannosidase activity"/>
    <property type="evidence" value="ECO:0007669"/>
    <property type="project" value="InterPro"/>
</dbReference>
<accession>A0AAD5XCZ8</accession>
<dbReference type="GO" id="GO:0006013">
    <property type="term" value="P:mannose metabolic process"/>
    <property type="evidence" value="ECO:0007669"/>
    <property type="project" value="InterPro"/>
</dbReference>
<dbReference type="InterPro" id="IPR000602">
    <property type="entry name" value="Glyco_hydro_38_N"/>
</dbReference>
<evidence type="ECO:0000259" key="2">
    <source>
        <dbReference type="Pfam" id="PF22907"/>
    </source>
</evidence>
<dbReference type="Pfam" id="PF22907">
    <property type="entry name" value="Ams1-like_1st"/>
    <property type="match status" value="1"/>
</dbReference>